<comment type="cofactor">
    <cofactor evidence="1">
        <name>Mn(2+)</name>
        <dbReference type="ChEBI" id="CHEBI:29035"/>
    </cofactor>
</comment>
<dbReference type="GO" id="GO:0046872">
    <property type="term" value="F:metal ion binding"/>
    <property type="evidence" value="ECO:0007669"/>
    <property type="project" value="UniProtKB-UniRule"/>
</dbReference>
<keyword evidence="1" id="KW-0904">Protein phosphatase</keyword>
<name>A0AAV0ALS9_PHAPC</name>
<keyword evidence="1" id="KW-0479">Metal-binding</keyword>
<comment type="catalytic activity">
    <reaction evidence="1">
        <text>O-phospho-L-threonyl-[protein] + H2O = L-threonyl-[protein] + phosphate</text>
        <dbReference type="Rhea" id="RHEA:47004"/>
        <dbReference type="Rhea" id="RHEA-COMP:11060"/>
        <dbReference type="Rhea" id="RHEA-COMP:11605"/>
        <dbReference type="ChEBI" id="CHEBI:15377"/>
        <dbReference type="ChEBI" id="CHEBI:30013"/>
        <dbReference type="ChEBI" id="CHEBI:43474"/>
        <dbReference type="ChEBI" id="CHEBI:61977"/>
        <dbReference type="EC" id="3.1.3.16"/>
    </reaction>
</comment>
<keyword evidence="1" id="KW-0378">Hydrolase</keyword>
<proteinExistence type="inferred from homology"/>
<dbReference type="EC" id="3.1.3.16" evidence="1"/>
<evidence type="ECO:0000313" key="4">
    <source>
        <dbReference type="EMBL" id="CAH7667989.1"/>
    </source>
</evidence>
<evidence type="ECO:0000256" key="1">
    <source>
        <dbReference type="RuleBase" id="RU366020"/>
    </source>
</evidence>
<dbReference type="InterPro" id="IPR036457">
    <property type="entry name" value="PPM-type-like_dom_sf"/>
</dbReference>
<dbReference type="SUPFAM" id="SSF81606">
    <property type="entry name" value="PP2C-like"/>
    <property type="match status" value="1"/>
</dbReference>
<dbReference type="EMBL" id="CALTRL010000414">
    <property type="protein sequence ID" value="CAH7667989.1"/>
    <property type="molecule type" value="Genomic_DNA"/>
</dbReference>
<accession>A0AAV0ALS9</accession>
<keyword evidence="2" id="KW-0732">Signal</keyword>
<dbReference type="Gene3D" id="3.60.40.10">
    <property type="entry name" value="PPM-type phosphatase domain"/>
    <property type="match status" value="1"/>
</dbReference>
<dbReference type="InterPro" id="IPR001932">
    <property type="entry name" value="PPM-type_phosphatase-like_dom"/>
</dbReference>
<comment type="similarity">
    <text evidence="1">Belongs to the PP2C family.</text>
</comment>
<dbReference type="PROSITE" id="PS51746">
    <property type="entry name" value="PPM_2"/>
    <property type="match status" value="1"/>
</dbReference>
<comment type="cofactor">
    <cofactor evidence="1">
        <name>Mg(2+)</name>
        <dbReference type="ChEBI" id="CHEBI:18420"/>
    </cofactor>
</comment>
<comment type="caution">
    <text evidence="4">The sequence shown here is derived from an EMBL/GenBank/DDBJ whole genome shotgun (WGS) entry which is preliminary data.</text>
</comment>
<keyword evidence="5" id="KW-1185">Reference proteome</keyword>
<feature type="chain" id="PRO_5043437760" description="Protein phosphatase" evidence="2">
    <location>
        <begin position="18"/>
        <end position="334"/>
    </location>
</feature>
<sequence length="334" mass="37626">MYPHFFYILAICKFITAASYLGKPVSSNCLLSSCLDELIESDYQGWVRDQKAHWIKAFLKSQASSIPIDFNPDSLKNSGHDWWFTDRERYRYVGVADGVGGWEDEMIDPAQVSQSLMYHSHQISTSDPELEPSSVISRAYDKMVSDPFVRGGASTALLARLDTFTSTLDWSNLGDSSLWIFKGSDLRQSFQTIPQTHYFNCPYQLTKLPTSRNPNLNQHFQSINLDLPTLADSGSCSLDDGDLILVCTDGLADNLWPEEVTNLIRGISTKNTCRSDLEFVHDLAHRISSYARMASFQTRRVTPFEIEARRNSIDDLGGGKVDDITLIVSLVRKL</sequence>
<reference evidence="4" key="1">
    <citation type="submission" date="2022-06" db="EMBL/GenBank/DDBJ databases">
        <authorList>
            <consortium name="SYNGENTA / RWTH Aachen University"/>
        </authorList>
    </citation>
    <scope>NUCLEOTIDE SEQUENCE</scope>
</reference>
<feature type="signal peptide" evidence="2">
    <location>
        <begin position="1"/>
        <end position="17"/>
    </location>
</feature>
<evidence type="ECO:0000313" key="5">
    <source>
        <dbReference type="Proteomes" id="UP001153365"/>
    </source>
</evidence>
<dbReference type="InterPro" id="IPR039123">
    <property type="entry name" value="PPTC7"/>
</dbReference>
<dbReference type="PANTHER" id="PTHR12320:SF1">
    <property type="entry name" value="PROTEIN PHOSPHATASE PTC7 HOMOLOG"/>
    <property type="match status" value="1"/>
</dbReference>
<evidence type="ECO:0000256" key="2">
    <source>
        <dbReference type="SAM" id="SignalP"/>
    </source>
</evidence>
<dbReference type="Proteomes" id="UP001153365">
    <property type="component" value="Unassembled WGS sequence"/>
</dbReference>
<dbReference type="GO" id="GO:0004722">
    <property type="term" value="F:protein serine/threonine phosphatase activity"/>
    <property type="evidence" value="ECO:0007669"/>
    <property type="project" value="UniProtKB-EC"/>
</dbReference>
<organism evidence="4 5">
    <name type="scientific">Phakopsora pachyrhizi</name>
    <name type="common">Asian soybean rust disease fungus</name>
    <dbReference type="NCBI Taxonomy" id="170000"/>
    <lineage>
        <taxon>Eukaryota</taxon>
        <taxon>Fungi</taxon>
        <taxon>Dikarya</taxon>
        <taxon>Basidiomycota</taxon>
        <taxon>Pucciniomycotina</taxon>
        <taxon>Pucciniomycetes</taxon>
        <taxon>Pucciniales</taxon>
        <taxon>Phakopsoraceae</taxon>
        <taxon>Phakopsora</taxon>
    </lineage>
</organism>
<protein>
    <recommendedName>
        <fullName evidence="1">Protein phosphatase</fullName>
        <ecNumber evidence="1">3.1.3.16</ecNumber>
    </recommendedName>
</protein>
<keyword evidence="1" id="KW-0464">Manganese</keyword>
<dbReference type="PANTHER" id="PTHR12320">
    <property type="entry name" value="PROTEIN PHOSPHATASE 2C"/>
    <property type="match status" value="1"/>
</dbReference>
<gene>
    <name evidence="4" type="ORF">PPACK8108_LOCUS2447</name>
</gene>
<comment type="catalytic activity">
    <reaction evidence="1">
        <text>O-phospho-L-seryl-[protein] + H2O = L-seryl-[protein] + phosphate</text>
        <dbReference type="Rhea" id="RHEA:20629"/>
        <dbReference type="Rhea" id="RHEA-COMP:9863"/>
        <dbReference type="Rhea" id="RHEA-COMP:11604"/>
        <dbReference type="ChEBI" id="CHEBI:15377"/>
        <dbReference type="ChEBI" id="CHEBI:29999"/>
        <dbReference type="ChEBI" id="CHEBI:43474"/>
        <dbReference type="ChEBI" id="CHEBI:83421"/>
        <dbReference type="EC" id="3.1.3.16"/>
    </reaction>
</comment>
<keyword evidence="1" id="KW-0460">Magnesium</keyword>
<evidence type="ECO:0000259" key="3">
    <source>
        <dbReference type="PROSITE" id="PS51746"/>
    </source>
</evidence>
<dbReference type="AlphaFoldDB" id="A0AAV0ALS9"/>
<feature type="domain" description="PPM-type phosphatase" evidence="3">
    <location>
        <begin position="60"/>
        <end position="331"/>
    </location>
</feature>